<protein>
    <recommendedName>
        <fullName evidence="4">DUF2306 domain-containing protein</fullName>
    </recommendedName>
</protein>
<dbReference type="AlphaFoldDB" id="A0A6G9YF29"/>
<dbReference type="EMBL" id="CP046172">
    <property type="protein sequence ID" value="QIS11603.1"/>
    <property type="molecule type" value="Genomic_DNA"/>
</dbReference>
<feature type="transmembrane region" description="Helical" evidence="1">
    <location>
        <begin position="6"/>
        <end position="23"/>
    </location>
</feature>
<evidence type="ECO:0000313" key="3">
    <source>
        <dbReference type="Proteomes" id="UP000503540"/>
    </source>
</evidence>
<feature type="transmembrane region" description="Helical" evidence="1">
    <location>
        <begin position="35"/>
        <end position="53"/>
    </location>
</feature>
<reference evidence="2 3" key="1">
    <citation type="journal article" date="2019" name="ACS Chem. Biol.">
        <title>Identification and Mobilization of a Cryptic Antibiotic Biosynthesis Gene Locus from a Human-Pathogenic Nocardia Isolate.</title>
        <authorList>
            <person name="Herisse M."/>
            <person name="Ishida K."/>
            <person name="Porter J.L."/>
            <person name="Howden B."/>
            <person name="Hertweck C."/>
            <person name="Stinear T.P."/>
            <person name="Pidot S.J."/>
        </authorList>
    </citation>
    <scope>NUCLEOTIDE SEQUENCE [LARGE SCALE GENOMIC DNA]</scope>
    <source>
        <strain evidence="2 3">AUSMDU00012717</strain>
    </source>
</reference>
<evidence type="ECO:0000313" key="2">
    <source>
        <dbReference type="EMBL" id="QIS11603.1"/>
    </source>
</evidence>
<feature type="transmembrane region" description="Helical" evidence="1">
    <location>
        <begin position="96"/>
        <end position="117"/>
    </location>
</feature>
<dbReference type="RefSeq" id="WP_167474394.1">
    <property type="nucleotide sequence ID" value="NZ_CP046172.1"/>
</dbReference>
<evidence type="ECO:0000256" key="1">
    <source>
        <dbReference type="SAM" id="Phobius"/>
    </source>
</evidence>
<gene>
    <name evidence="2" type="ORF">F5544_18660</name>
</gene>
<keyword evidence="1" id="KW-0812">Transmembrane</keyword>
<organism evidence="2 3">
    <name type="scientific">Nocardia arthritidis</name>
    <dbReference type="NCBI Taxonomy" id="228602"/>
    <lineage>
        <taxon>Bacteria</taxon>
        <taxon>Bacillati</taxon>
        <taxon>Actinomycetota</taxon>
        <taxon>Actinomycetes</taxon>
        <taxon>Mycobacteriales</taxon>
        <taxon>Nocardiaceae</taxon>
        <taxon>Nocardia</taxon>
    </lineage>
</organism>
<dbReference type="Proteomes" id="UP000503540">
    <property type="component" value="Chromosome"/>
</dbReference>
<accession>A0A6G9YF29</accession>
<keyword evidence="1" id="KW-0472">Membrane</keyword>
<feature type="transmembrane region" description="Helical" evidence="1">
    <location>
        <begin position="123"/>
        <end position="140"/>
    </location>
</feature>
<keyword evidence="3" id="KW-1185">Reference proteome</keyword>
<name>A0A6G9YF29_9NOCA</name>
<proteinExistence type="predicted"/>
<keyword evidence="1" id="KW-1133">Transmembrane helix</keyword>
<dbReference type="KEGG" id="nah:F5544_18660"/>
<sequence>MLHTVLIYLHAAFGVASFGTGIAALRRSALCPPHLWTLIGTIVFLALPIAAEWSRLDGTAQTLYSAFLVLGFYMIWRSTEACRVRPARGGAPSREYVSHLGFNLIALFDAFVVILVLDLGGPVWLIVTVGVLVAAAGHPVRRSLEHRLAPAGNPLPSADRTE</sequence>
<feature type="transmembrane region" description="Helical" evidence="1">
    <location>
        <begin position="59"/>
        <end position="76"/>
    </location>
</feature>
<evidence type="ECO:0008006" key="4">
    <source>
        <dbReference type="Google" id="ProtNLM"/>
    </source>
</evidence>